<dbReference type="PANTHER" id="PTHR43002">
    <property type="entry name" value="GLYCOGEN DEBRANCHING ENZYME"/>
    <property type="match status" value="1"/>
</dbReference>
<dbReference type="InterPro" id="IPR006047">
    <property type="entry name" value="GH13_cat_dom"/>
</dbReference>
<evidence type="ECO:0000256" key="2">
    <source>
        <dbReference type="ARBA" id="ARBA00022801"/>
    </source>
</evidence>
<dbReference type="CDD" id="cd11326">
    <property type="entry name" value="AmyAc_Glg_debranch"/>
    <property type="match status" value="1"/>
</dbReference>
<dbReference type="SUPFAM" id="SSF51445">
    <property type="entry name" value="(Trans)glycosidases"/>
    <property type="match status" value="1"/>
</dbReference>
<dbReference type="InterPro" id="IPR044505">
    <property type="entry name" value="GlgX_Isoamylase_N_E_set"/>
</dbReference>
<dbReference type="InterPro" id="IPR014756">
    <property type="entry name" value="Ig_E-set"/>
</dbReference>
<dbReference type="InterPro" id="IPR017853">
    <property type="entry name" value="GH"/>
</dbReference>
<protein>
    <submittedName>
        <fullName evidence="6">Glycogen debranching protein</fullName>
    </submittedName>
</protein>
<organism evidence="6 7">
    <name type="scientific">Arthrobacter alpinus</name>
    <dbReference type="NCBI Taxonomy" id="656366"/>
    <lineage>
        <taxon>Bacteria</taxon>
        <taxon>Bacillati</taxon>
        <taxon>Actinomycetota</taxon>
        <taxon>Actinomycetes</taxon>
        <taxon>Micrococcales</taxon>
        <taxon>Micrococcaceae</taxon>
        <taxon>Arthrobacter</taxon>
    </lineage>
</organism>
<feature type="domain" description="Glycosyl hydrolase family 13 catalytic" evidence="5">
    <location>
        <begin position="171"/>
        <end position="571"/>
    </location>
</feature>
<dbReference type="InterPro" id="IPR013780">
    <property type="entry name" value="Glyco_hydro_b"/>
</dbReference>
<gene>
    <name evidence="6" type="ORF">AS189_05450</name>
</gene>
<dbReference type="RefSeq" id="WP_062286667.1">
    <property type="nucleotide sequence ID" value="NZ_CP013200.1"/>
</dbReference>
<comment type="similarity">
    <text evidence="1">Belongs to the glycosyl hydrolase 13 family.</text>
</comment>
<dbReference type="InterPro" id="IPR004193">
    <property type="entry name" value="Glyco_hydro_13_N"/>
</dbReference>
<evidence type="ECO:0000256" key="4">
    <source>
        <dbReference type="SAM" id="MobiDB-lite"/>
    </source>
</evidence>
<dbReference type="Gene3D" id="2.60.40.1180">
    <property type="entry name" value="Golgi alpha-mannosidase II"/>
    <property type="match status" value="1"/>
</dbReference>
<evidence type="ECO:0000313" key="6">
    <source>
        <dbReference type="EMBL" id="ALO66045.1"/>
    </source>
</evidence>
<name>A0A0S2LX24_9MICC</name>
<accession>A0A0S2LX24</accession>
<feature type="region of interest" description="Disordered" evidence="4">
    <location>
        <begin position="470"/>
        <end position="498"/>
    </location>
</feature>
<dbReference type="Pfam" id="PF00128">
    <property type="entry name" value="Alpha-amylase"/>
    <property type="match status" value="1"/>
</dbReference>
<sequence length="706" mass="78188">MEIWPGKNHPLGASVDRDGTNFALFSEDATAVTLCLFDADGAESQLSLTEVDGYVWHGYVPGAGQGQRYGFRVDGPWEPANGLRFNRAKLLLDPYAKGVEGAVEWGQEVFAYQLGEPLLRNDADSAAHSYRGVVVDDAFDWNSADGTPDRGPDIPYHQSVIYEAHVKGLTQLHPDVPEELRGSYAAVAHPAVVAHLKKLGVTAVELMPVHQFVQDERLLEQGLRNYWGYNTIGFFAPHNEYAATADPCDHVREFKTMVKELHRNGLEVILDVVYNHTAEGNHLGPTLSFRGIDNAAYYRLQEENKEQYLDYTGTGNSLNVRSPHSLQLIMDSLRYWVSEMHVDGFRFDLAATLAREFYDVDKLSSFFDMVQQDPIVSRVKLIAEPWDLGPGGYQVGNFPPQWTEWNGKFRDTVRDFWRGEPSTLGEFAARLTGSSDLYGHSGRRPVASINFVTAHDGFTLADLVSYNDKHNEANGEENRDGESHNRSWNHGVEGPTSDPAVLELRARGQRNFLTTLLLSQGVPMLLHGDELGRSQQGNNNGYAQDSALTWIDWEHADSALIDFVSALGALRKAHPVFRRRRFFDGRPVERGDDGALPDIVWLRPDAAAMAPADWDNGFGRSIGVFLNGGGIPDCDTKGQPVVDDCFLMLFNGGDGPVDFTLPAEDYSTRWVVEIHTNGVSASEFSAGAVVGVAAHSVLVLRAPERN</sequence>
<evidence type="ECO:0000259" key="5">
    <source>
        <dbReference type="SMART" id="SM00642"/>
    </source>
</evidence>
<dbReference type="SUPFAM" id="SSF51011">
    <property type="entry name" value="Glycosyl hydrolase domain"/>
    <property type="match status" value="1"/>
</dbReference>
<evidence type="ECO:0000313" key="7">
    <source>
        <dbReference type="Proteomes" id="UP000059574"/>
    </source>
</evidence>
<dbReference type="AlphaFoldDB" id="A0A0S2LX24"/>
<feature type="compositionally biased region" description="Basic and acidic residues" evidence="4">
    <location>
        <begin position="470"/>
        <end position="485"/>
    </location>
</feature>
<dbReference type="CDD" id="cd02856">
    <property type="entry name" value="E_set_GDE_Isoamylase_N"/>
    <property type="match status" value="1"/>
</dbReference>
<reference evidence="7" key="1">
    <citation type="submission" date="2015-11" db="EMBL/GenBank/DDBJ databases">
        <authorList>
            <person name="Kumar R."/>
            <person name="Singh D."/>
            <person name="Swarnkar M.K."/>
            <person name="Singh A.K."/>
            <person name="Kumar S."/>
        </authorList>
    </citation>
    <scope>NUCLEOTIDE SEQUENCE [LARGE SCALE GENOMIC DNA]</scope>
    <source>
        <strain evidence="7">ERGS4:06</strain>
    </source>
</reference>
<dbReference type="GO" id="GO:0005980">
    <property type="term" value="P:glycogen catabolic process"/>
    <property type="evidence" value="ECO:0007669"/>
    <property type="project" value="InterPro"/>
</dbReference>
<evidence type="ECO:0000256" key="3">
    <source>
        <dbReference type="ARBA" id="ARBA00023295"/>
    </source>
</evidence>
<dbReference type="Gene3D" id="3.20.20.80">
    <property type="entry name" value="Glycosidases"/>
    <property type="match status" value="1"/>
</dbReference>
<dbReference type="GO" id="GO:0004135">
    <property type="term" value="F:amylo-alpha-1,6-glucosidase activity"/>
    <property type="evidence" value="ECO:0007669"/>
    <property type="project" value="InterPro"/>
</dbReference>
<keyword evidence="3" id="KW-0326">Glycosidase</keyword>
<dbReference type="EMBL" id="CP013200">
    <property type="protein sequence ID" value="ALO66045.1"/>
    <property type="molecule type" value="Genomic_DNA"/>
</dbReference>
<evidence type="ECO:0000256" key="1">
    <source>
        <dbReference type="ARBA" id="ARBA00008061"/>
    </source>
</evidence>
<keyword evidence="2" id="KW-0378">Hydrolase</keyword>
<dbReference type="SUPFAM" id="SSF81296">
    <property type="entry name" value="E set domains"/>
    <property type="match status" value="1"/>
</dbReference>
<dbReference type="Proteomes" id="UP000059574">
    <property type="component" value="Chromosome"/>
</dbReference>
<dbReference type="InterPro" id="IPR011837">
    <property type="entry name" value="Glycogen_debranch_GlgX"/>
</dbReference>
<dbReference type="NCBIfam" id="TIGR02100">
    <property type="entry name" value="glgX_debranch"/>
    <property type="match status" value="1"/>
</dbReference>
<reference evidence="6 7" key="2">
    <citation type="journal article" date="2016" name="J. Biotechnol.">
        <title>Complete genome sequence of Arthrobacter alpinus ERGS4:06, a yellow pigmented bacterium tolerant to cold and radiations isolated from Sikkim Himalaya.</title>
        <authorList>
            <person name="Kumar R."/>
            <person name="Singh D."/>
            <person name="Swarnkar M.K."/>
            <person name="Singh A.K."/>
            <person name="Kumar S."/>
        </authorList>
    </citation>
    <scope>NUCLEOTIDE SEQUENCE [LARGE SCALE GENOMIC DNA]</scope>
    <source>
        <strain evidence="6 7">ERGS4:06</strain>
    </source>
</reference>
<dbReference type="InterPro" id="IPR013783">
    <property type="entry name" value="Ig-like_fold"/>
</dbReference>
<dbReference type="SMART" id="SM00642">
    <property type="entry name" value="Aamy"/>
    <property type="match status" value="1"/>
</dbReference>
<dbReference type="Pfam" id="PF02922">
    <property type="entry name" value="CBM_48"/>
    <property type="match status" value="1"/>
</dbReference>
<dbReference type="Gene3D" id="2.60.40.10">
    <property type="entry name" value="Immunoglobulins"/>
    <property type="match status" value="1"/>
</dbReference>
<proteinExistence type="inferred from homology"/>